<name>A0A836JRV6_9HYME</name>
<dbReference type="EMBL" id="JAANIB010006152">
    <property type="protein sequence ID" value="KAG5329675.1"/>
    <property type="molecule type" value="Genomic_DNA"/>
</dbReference>
<proteinExistence type="predicted"/>
<evidence type="ECO:0000313" key="2">
    <source>
        <dbReference type="Proteomes" id="UP000670152"/>
    </source>
</evidence>
<reference evidence="1 2" key="1">
    <citation type="submission" date="2020-02" db="EMBL/GenBank/DDBJ databases">
        <title>Relaxed selection underlies rapid genomic changes in the transitions from sociality to social parasitism in ants.</title>
        <authorList>
            <person name="Bi X."/>
        </authorList>
    </citation>
    <scope>NUCLEOTIDE SEQUENCE [LARGE SCALE GENOMIC DNA]</scope>
    <source>
        <strain evidence="1">BGI-DK2014b</strain>
        <tissue evidence="1">Whole body</tissue>
    </source>
</reference>
<feature type="non-terminal residue" evidence="1">
    <location>
        <position position="162"/>
    </location>
</feature>
<sequence length="162" mass="18461">MNRPMKCVLHSRKINWDHFRNLIDSSLNIRINLKTEEVLTPYSIEESKEHENTVAASLEALQYSDEYILKQWKVAIIKMIPDKVFGIVVMLYQIYAIKTGILQGSVQGPILYLLYTADLPANGSVMIRTFADDTVIVSHADSAVASFILQKNLDDISSWMRN</sequence>
<gene>
    <name evidence="1" type="primary">Jockey\pol</name>
    <name evidence="1" type="ORF">G6Z77_0011438</name>
</gene>
<accession>A0A836JRV6</accession>
<feature type="non-terminal residue" evidence="1">
    <location>
        <position position="1"/>
    </location>
</feature>
<keyword evidence="2" id="KW-1185">Reference proteome</keyword>
<dbReference type="AlphaFoldDB" id="A0A836JRV6"/>
<dbReference type="Proteomes" id="UP000670152">
    <property type="component" value="Unassembled WGS sequence"/>
</dbReference>
<dbReference type="OrthoDB" id="7701509at2759"/>
<comment type="caution">
    <text evidence="1">The sequence shown here is derived from an EMBL/GenBank/DDBJ whole genome shotgun (WGS) entry which is preliminary data.</text>
</comment>
<organism evidence="1 2">
    <name type="scientific">Acromyrmex heyeri</name>
    <dbReference type="NCBI Taxonomy" id="230685"/>
    <lineage>
        <taxon>Eukaryota</taxon>
        <taxon>Metazoa</taxon>
        <taxon>Ecdysozoa</taxon>
        <taxon>Arthropoda</taxon>
        <taxon>Hexapoda</taxon>
        <taxon>Insecta</taxon>
        <taxon>Pterygota</taxon>
        <taxon>Neoptera</taxon>
        <taxon>Endopterygota</taxon>
        <taxon>Hymenoptera</taxon>
        <taxon>Apocrita</taxon>
        <taxon>Aculeata</taxon>
        <taxon>Formicoidea</taxon>
        <taxon>Formicidae</taxon>
        <taxon>Myrmicinae</taxon>
        <taxon>Acromyrmex</taxon>
    </lineage>
</organism>
<evidence type="ECO:0000313" key="1">
    <source>
        <dbReference type="EMBL" id="KAG5329675.1"/>
    </source>
</evidence>
<protein>
    <submittedName>
        <fullName evidence="1">RTJK polymerase</fullName>
    </submittedName>
</protein>